<evidence type="ECO:0000259" key="1">
    <source>
        <dbReference type="Pfam" id="PF20211"/>
    </source>
</evidence>
<dbReference type="InterPro" id="IPR046701">
    <property type="entry name" value="DUF6571"/>
</dbReference>
<dbReference type="Proteomes" id="UP000266915">
    <property type="component" value="Unassembled WGS sequence"/>
</dbReference>
<dbReference type="RefSeq" id="WP_085513132.1">
    <property type="nucleotide sequence ID" value="NZ_FXAP01000005.1"/>
</dbReference>
<protein>
    <recommendedName>
        <fullName evidence="1">DUF6571 domain-containing protein</fullName>
    </recommendedName>
</protein>
<proteinExistence type="predicted"/>
<feature type="domain" description="DUF6571" evidence="1">
    <location>
        <begin position="382"/>
        <end position="709"/>
    </location>
</feature>
<accession>A0A3N2C483</accession>
<sequence length="766" mass="81215">MSNWTPDDPGAGDLAELETMRDGLAATTTTAQDLRQSLAQSQTSAQAAWSGDAATMWAAGVSAEISRLEQIATSSDAARSALADHIEAVASIAERAQTQRDTITDLTTEAQRAGFIVQAVRTSSVPGSVTCTLPSGMSPPSRSYRDKASAFETDINAAAGIIASLAEERTSADTTLATTVSAAIEGWAQEAAHYRSIGITDPKDMLPSRLMPALIDYTRDLTTQDGDLTPEQVSALSFFLQQNASDAAAMSYYFNALGGDTTGDLVDTLNDLLTSTGRNTKDLPNDAVMSLATLIRQGLATGSARWNEGAGERFATELLENDHRGAAAFLFTGPPYLGPTVASAAAVHVDQYERVNGTRAPHWSYTLLAYGGNSDTDSGYDLAGRIFETLGQYPDAALAFIADREVTKIPDPDHPGSRKTSTTGADRVAYWFGERDWSLEDHFTGPAALLEGAQRADGGRLAPPLTLDTNDLVSALIAQAANALTSNPSFTSEHLSDDAALSLAQSLLPYLNDLTFFPLTEFTQRSTDSLLGEKGEYRRPVIEKDVLAGLIGALAGHEDAATLLVDAVEFLATGEIAQALQSTDIDTIKDAYARAAAITGLLRGSTLGETIRSATAIVERGQHERDTLAAALGIVPLPGGPAVSVIASILRGEAFNGLDEASVEGLRKLVESNKSSRDPLSASFQVELTAAELQRHGIPCPQPPSWSDLGTDDLETRAQDFTDAVKDWLQTTERSLPDGTVRGIHQATGTYRDQLDLALNAASEDE</sequence>
<organism evidence="2 3">
    <name type="scientific">Plantibacter flavus</name>
    <dbReference type="NCBI Taxonomy" id="150123"/>
    <lineage>
        <taxon>Bacteria</taxon>
        <taxon>Bacillati</taxon>
        <taxon>Actinomycetota</taxon>
        <taxon>Actinomycetes</taxon>
        <taxon>Micrococcales</taxon>
        <taxon>Microbacteriaceae</taxon>
        <taxon>Plantibacter</taxon>
    </lineage>
</organism>
<evidence type="ECO:0000313" key="2">
    <source>
        <dbReference type="EMBL" id="ROR82240.1"/>
    </source>
</evidence>
<name>A0A3N2C483_9MICO</name>
<gene>
    <name evidence="2" type="ORF">EDD42_2328</name>
</gene>
<keyword evidence="3" id="KW-1185">Reference proteome</keyword>
<reference evidence="2 3" key="1">
    <citation type="submission" date="2018-11" db="EMBL/GenBank/DDBJ databases">
        <title>Sequencing the genomes of 1000 actinobacteria strains.</title>
        <authorList>
            <person name="Klenk H.-P."/>
        </authorList>
    </citation>
    <scope>NUCLEOTIDE SEQUENCE [LARGE SCALE GENOMIC DNA]</scope>
    <source>
        <strain evidence="2 3">DSM 14012</strain>
    </source>
</reference>
<dbReference type="Pfam" id="PF20211">
    <property type="entry name" value="DUF6571"/>
    <property type="match status" value="1"/>
</dbReference>
<evidence type="ECO:0000313" key="3">
    <source>
        <dbReference type="Proteomes" id="UP000266915"/>
    </source>
</evidence>
<dbReference type="AlphaFoldDB" id="A0A3N2C483"/>
<dbReference type="EMBL" id="RKHL01000001">
    <property type="protein sequence ID" value="ROR82240.1"/>
    <property type="molecule type" value="Genomic_DNA"/>
</dbReference>
<comment type="caution">
    <text evidence="2">The sequence shown here is derived from an EMBL/GenBank/DDBJ whole genome shotgun (WGS) entry which is preliminary data.</text>
</comment>